<dbReference type="GO" id="GO:0005634">
    <property type="term" value="C:nucleus"/>
    <property type="evidence" value="ECO:0007669"/>
    <property type="project" value="UniProtKB-ARBA"/>
</dbReference>
<reference evidence="4" key="1">
    <citation type="submission" date="2021-03" db="EMBL/GenBank/DDBJ databases">
        <title>Draft genome sequence of rust myrtle Austropuccinia psidii MF-1, a brazilian biotype.</title>
        <authorList>
            <person name="Quecine M.C."/>
            <person name="Pachon D.M.R."/>
            <person name="Bonatelli M.L."/>
            <person name="Correr F.H."/>
            <person name="Franceschini L.M."/>
            <person name="Leite T.F."/>
            <person name="Margarido G.R.A."/>
            <person name="Almeida C.A."/>
            <person name="Ferrarezi J.A."/>
            <person name="Labate C.A."/>
        </authorList>
    </citation>
    <scope>NUCLEOTIDE SEQUENCE</scope>
    <source>
        <strain evidence="4">MF-1</strain>
    </source>
</reference>
<dbReference type="EMBL" id="AVOT02013617">
    <property type="protein sequence ID" value="MBW0496429.1"/>
    <property type="molecule type" value="Genomic_DNA"/>
</dbReference>
<dbReference type="OrthoDB" id="3158924at2759"/>
<dbReference type="InterPro" id="IPR001584">
    <property type="entry name" value="Integrase_cat-core"/>
</dbReference>
<feature type="domain" description="Integrase catalytic" evidence="3">
    <location>
        <begin position="17"/>
        <end position="187"/>
    </location>
</feature>
<evidence type="ECO:0000256" key="1">
    <source>
        <dbReference type="ARBA" id="ARBA00022884"/>
    </source>
</evidence>
<protein>
    <recommendedName>
        <fullName evidence="3">Integrase catalytic domain-containing protein</fullName>
    </recommendedName>
</protein>
<organism evidence="4 5">
    <name type="scientific">Austropuccinia psidii MF-1</name>
    <dbReference type="NCBI Taxonomy" id="1389203"/>
    <lineage>
        <taxon>Eukaryota</taxon>
        <taxon>Fungi</taxon>
        <taxon>Dikarya</taxon>
        <taxon>Basidiomycota</taxon>
        <taxon>Pucciniomycotina</taxon>
        <taxon>Pucciniomycetes</taxon>
        <taxon>Pucciniales</taxon>
        <taxon>Sphaerophragmiaceae</taxon>
        <taxon>Austropuccinia</taxon>
    </lineage>
</organism>
<evidence type="ECO:0000259" key="3">
    <source>
        <dbReference type="PROSITE" id="PS50994"/>
    </source>
</evidence>
<sequence>MKYHNGKKDGLLKHIEEPKHPWETIKMDWVTGLVPGGKENFNACLIIVDRLRKHMRCLQFHKEDTAMDTALLFWINILSTCGVPKIIISDRDPKFTSQFWTNLYDMLGTKITFSTTYHPQTDGLAESIIKTIEEILRRFCAYGMEYKDHEGYTHYWVTLLPAVQLAHNTSQHSTTEKTPALVEKGWNPLLLVDHLKKNLLTIHPTAKDFHEMWKRACDTAAKCIAEQKNMINRGGANHTLNLTLKKGTKCKNAVEVKLTEEYSRKHPVVLVSLVKPYFQTEEDKFPTMKKNPTPPEMVEVKDSPGPVKKIIKARTIRDST</sequence>
<evidence type="ECO:0000256" key="2">
    <source>
        <dbReference type="SAM" id="MobiDB-lite"/>
    </source>
</evidence>
<name>A0A9Q3D402_9BASI</name>
<dbReference type="InterPro" id="IPR012337">
    <property type="entry name" value="RNaseH-like_sf"/>
</dbReference>
<dbReference type="GO" id="GO:0015074">
    <property type="term" value="P:DNA integration"/>
    <property type="evidence" value="ECO:0007669"/>
    <property type="project" value="InterPro"/>
</dbReference>
<keyword evidence="5" id="KW-1185">Reference proteome</keyword>
<dbReference type="Proteomes" id="UP000765509">
    <property type="component" value="Unassembled WGS sequence"/>
</dbReference>
<dbReference type="Gene3D" id="3.30.420.10">
    <property type="entry name" value="Ribonuclease H-like superfamily/Ribonuclease H"/>
    <property type="match status" value="1"/>
</dbReference>
<dbReference type="GO" id="GO:0003723">
    <property type="term" value="F:RNA binding"/>
    <property type="evidence" value="ECO:0007669"/>
    <property type="project" value="UniProtKB-KW"/>
</dbReference>
<dbReference type="PROSITE" id="PS50994">
    <property type="entry name" value="INTEGRASE"/>
    <property type="match status" value="1"/>
</dbReference>
<feature type="region of interest" description="Disordered" evidence="2">
    <location>
        <begin position="285"/>
        <end position="304"/>
    </location>
</feature>
<accession>A0A9Q3D402</accession>
<dbReference type="PANTHER" id="PTHR37984:SF5">
    <property type="entry name" value="PROTEIN NYNRIN-LIKE"/>
    <property type="match status" value="1"/>
</dbReference>
<proteinExistence type="predicted"/>
<gene>
    <name evidence="4" type="ORF">O181_036144</name>
</gene>
<dbReference type="PANTHER" id="PTHR37984">
    <property type="entry name" value="PROTEIN CBG26694"/>
    <property type="match status" value="1"/>
</dbReference>
<keyword evidence="1" id="KW-0694">RNA-binding</keyword>
<comment type="caution">
    <text evidence="4">The sequence shown here is derived from an EMBL/GenBank/DDBJ whole genome shotgun (WGS) entry which is preliminary data.</text>
</comment>
<evidence type="ECO:0000313" key="4">
    <source>
        <dbReference type="EMBL" id="MBW0496429.1"/>
    </source>
</evidence>
<dbReference type="AlphaFoldDB" id="A0A9Q3D402"/>
<evidence type="ECO:0000313" key="5">
    <source>
        <dbReference type="Proteomes" id="UP000765509"/>
    </source>
</evidence>
<dbReference type="SUPFAM" id="SSF53098">
    <property type="entry name" value="Ribonuclease H-like"/>
    <property type="match status" value="1"/>
</dbReference>
<dbReference type="InterPro" id="IPR036397">
    <property type="entry name" value="RNaseH_sf"/>
</dbReference>
<dbReference type="InterPro" id="IPR050951">
    <property type="entry name" value="Retrovirus_Pol_polyprotein"/>
</dbReference>